<evidence type="ECO:0000313" key="8">
    <source>
        <dbReference type="EMBL" id="QPJ60499.1"/>
    </source>
</evidence>
<evidence type="ECO:0000313" key="9">
    <source>
        <dbReference type="Proteomes" id="UP000594688"/>
    </source>
</evidence>
<comment type="catalytic activity">
    <reaction evidence="5">
        <text>N-acetyl-alpha-D-glucosamine 1-phosphate + UTP + H(+) = UDP-N-acetyl-alpha-D-glucosamine + diphosphate</text>
        <dbReference type="Rhea" id="RHEA:13509"/>
        <dbReference type="ChEBI" id="CHEBI:15378"/>
        <dbReference type="ChEBI" id="CHEBI:33019"/>
        <dbReference type="ChEBI" id="CHEBI:46398"/>
        <dbReference type="ChEBI" id="CHEBI:57705"/>
        <dbReference type="ChEBI" id="CHEBI:57776"/>
        <dbReference type="EC" id="2.7.7.23"/>
    </reaction>
</comment>
<dbReference type="EMBL" id="CP048685">
    <property type="protein sequence ID" value="QPJ60499.1"/>
    <property type="molecule type" value="Genomic_DNA"/>
</dbReference>
<dbReference type="PANTHER" id="PTHR43584">
    <property type="entry name" value="NUCLEOTIDYL TRANSFERASE"/>
    <property type="match status" value="1"/>
</dbReference>
<proteinExistence type="predicted"/>
<dbReference type="AlphaFoldDB" id="A0A7T0FYQ8"/>
<keyword evidence="1 8" id="KW-0808">Transferase</keyword>
<name>A0A7T0FYQ8_9BACT</name>
<dbReference type="SUPFAM" id="SSF53448">
    <property type="entry name" value="Nucleotide-diphospho-sugar transferases"/>
    <property type="match status" value="1"/>
</dbReference>
<feature type="domain" description="Nucleotidyl transferase" evidence="7">
    <location>
        <begin position="8"/>
        <end position="223"/>
    </location>
</feature>
<evidence type="ECO:0000256" key="2">
    <source>
        <dbReference type="ARBA" id="ARBA00022695"/>
    </source>
</evidence>
<accession>A0A7T0FYQ8</accession>
<protein>
    <submittedName>
        <fullName evidence="8">NTP transferase domain-containing protein</fullName>
    </submittedName>
</protein>
<dbReference type="GO" id="GO:0019134">
    <property type="term" value="F:glucosamine-1-phosphate N-acetyltransferase activity"/>
    <property type="evidence" value="ECO:0007669"/>
    <property type="project" value="UniProtKB-EC"/>
</dbReference>
<dbReference type="GO" id="GO:0003977">
    <property type="term" value="F:UDP-N-acetylglucosamine diphosphorylase activity"/>
    <property type="evidence" value="ECO:0007669"/>
    <property type="project" value="UniProtKB-EC"/>
</dbReference>
<comment type="catalytic activity">
    <reaction evidence="4">
        <text>alpha-D-glucosamine 1-phosphate + acetyl-CoA = N-acetyl-alpha-D-glucosamine 1-phosphate + CoA + H(+)</text>
        <dbReference type="Rhea" id="RHEA:13725"/>
        <dbReference type="ChEBI" id="CHEBI:15378"/>
        <dbReference type="ChEBI" id="CHEBI:57287"/>
        <dbReference type="ChEBI" id="CHEBI:57288"/>
        <dbReference type="ChEBI" id="CHEBI:57776"/>
        <dbReference type="ChEBI" id="CHEBI:58516"/>
        <dbReference type="EC" id="2.3.1.157"/>
    </reaction>
</comment>
<keyword evidence="2" id="KW-0548">Nucleotidyltransferase</keyword>
<dbReference type="CDD" id="cd02540">
    <property type="entry name" value="GT2_GlmU_N_bac"/>
    <property type="match status" value="1"/>
</dbReference>
<reference evidence="8 9" key="1">
    <citation type="submission" date="2020-02" db="EMBL/GenBank/DDBJ databases">
        <title>Genomic and physiological characterization of two novel Nitrospinaceae genera.</title>
        <authorList>
            <person name="Mueller A.J."/>
            <person name="Jung M.-Y."/>
            <person name="Strachan C.R."/>
            <person name="Herbold C.W."/>
            <person name="Kirkegaard R.H."/>
            <person name="Daims H."/>
        </authorList>
    </citation>
    <scope>NUCLEOTIDE SEQUENCE [LARGE SCALE GENOMIC DNA]</scope>
    <source>
        <strain evidence="8">EB</strain>
    </source>
</reference>
<evidence type="ECO:0000256" key="4">
    <source>
        <dbReference type="ARBA" id="ARBA00048247"/>
    </source>
</evidence>
<dbReference type="Pfam" id="PF00483">
    <property type="entry name" value="NTP_transferase"/>
    <property type="match status" value="1"/>
</dbReference>
<evidence type="ECO:0000256" key="3">
    <source>
        <dbReference type="ARBA" id="ARBA00023315"/>
    </source>
</evidence>
<sequence>MRDQNLAVVILAAGKGTRMKSGLAKVLHLLDGKPLLEHVLNQVSSLEPMRVILVVGYQAEEVKREINSPDIEYVLQEEQLGTGHAVMQSEKALAGFEGDVLVLCGDMPLIKPDTLKFLLEAHREKQTACTFLSLKAEENKDFGRVIRDDAGNVLKIVEHRDATAMEKTVDEYNSGVYCFQKGLLFKALTDIKPENVQGEFYLTDTVQMLLKSGHLVQAIPKKDANEILGINSIDDLNRAEQLLSENF</sequence>
<evidence type="ECO:0000256" key="1">
    <source>
        <dbReference type="ARBA" id="ARBA00022679"/>
    </source>
</evidence>
<comment type="function">
    <text evidence="6">Catalyzes the last two sequential reactions in the de novo biosynthetic pathway for UDP-N-acetylglucosamine (UDP-GlcNAc). The C-terminal domain catalyzes the transfer of acetyl group from acetyl coenzyme A to glucosamine-1-phosphate (GlcN-1-P) to produce N-acetylglucosamine-1-phosphate (GlcNAc-1-P), which is converted into UDP-GlcNAc by the transfer of uridine 5-monophosphate (from uridine 5-triphosphate), a reaction catalyzed by the N-terminal domain.</text>
</comment>
<dbReference type="Gene3D" id="3.90.550.10">
    <property type="entry name" value="Spore Coat Polysaccharide Biosynthesis Protein SpsA, Chain A"/>
    <property type="match status" value="1"/>
</dbReference>
<keyword evidence="3" id="KW-0012">Acyltransferase</keyword>
<dbReference type="InterPro" id="IPR050065">
    <property type="entry name" value="GlmU-like"/>
</dbReference>
<dbReference type="KEGG" id="nli:G3M70_00775"/>
<evidence type="ECO:0000259" key="7">
    <source>
        <dbReference type="Pfam" id="PF00483"/>
    </source>
</evidence>
<dbReference type="Proteomes" id="UP000594688">
    <property type="component" value="Chromosome"/>
</dbReference>
<dbReference type="InterPro" id="IPR029044">
    <property type="entry name" value="Nucleotide-diphossugar_trans"/>
</dbReference>
<dbReference type="InterPro" id="IPR005835">
    <property type="entry name" value="NTP_transferase_dom"/>
</dbReference>
<evidence type="ECO:0000256" key="6">
    <source>
        <dbReference type="ARBA" id="ARBA00049628"/>
    </source>
</evidence>
<evidence type="ECO:0000256" key="5">
    <source>
        <dbReference type="ARBA" id="ARBA00048493"/>
    </source>
</evidence>
<gene>
    <name evidence="8" type="ORF">G3M70_00775</name>
</gene>
<dbReference type="PANTHER" id="PTHR43584:SF3">
    <property type="entry name" value="BIFUNCTIONAL PROTEIN GLMU"/>
    <property type="match status" value="1"/>
</dbReference>
<organism evidence="8 9">
    <name type="scientific">Candidatus Nitronauta litoralis</name>
    <dbReference type="NCBI Taxonomy" id="2705533"/>
    <lineage>
        <taxon>Bacteria</taxon>
        <taxon>Pseudomonadati</taxon>
        <taxon>Nitrospinota/Tectimicrobiota group</taxon>
        <taxon>Nitrospinota</taxon>
        <taxon>Nitrospinia</taxon>
        <taxon>Nitrospinales</taxon>
        <taxon>Nitrospinaceae</taxon>
        <taxon>Candidatus Nitronauta</taxon>
    </lineage>
</organism>